<dbReference type="EMBL" id="JAWDGP010000184">
    <property type="protein sequence ID" value="KAK3803141.1"/>
    <property type="molecule type" value="Genomic_DNA"/>
</dbReference>
<comment type="caution">
    <text evidence="1">The sequence shown here is derived from an EMBL/GenBank/DDBJ whole genome shotgun (WGS) entry which is preliminary data.</text>
</comment>
<gene>
    <name evidence="1" type="ORF">RRG08_060113</name>
</gene>
<proteinExistence type="predicted"/>
<organism evidence="1 2">
    <name type="scientific">Elysia crispata</name>
    <name type="common">lettuce slug</name>
    <dbReference type="NCBI Taxonomy" id="231223"/>
    <lineage>
        <taxon>Eukaryota</taxon>
        <taxon>Metazoa</taxon>
        <taxon>Spiralia</taxon>
        <taxon>Lophotrochozoa</taxon>
        <taxon>Mollusca</taxon>
        <taxon>Gastropoda</taxon>
        <taxon>Heterobranchia</taxon>
        <taxon>Euthyneura</taxon>
        <taxon>Panpulmonata</taxon>
        <taxon>Sacoglossa</taxon>
        <taxon>Placobranchoidea</taxon>
        <taxon>Plakobranchidae</taxon>
        <taxon>Elysia</taxon>
    </lineage>
</organism>
<evidence type="ECO:0000313" key="2">
    <source>
        <dbReference type="Proteomes" id="UP001283361"/>
    </source>
</evidence>
<dbReference type="Proteomes" id="UP001283361">
    <property type="component" value="Unassembled WGS sequence"/>
</dbReference>
<protein>
    <submittedName>
        <fullName evidence="1">Uncharacterized protein</fullName>
    </submittedName>
</protein>
<name>A0AAE1BCU0_9GAST</name>
<evidence type="ECO:0000313" key="1">
    <source>
        <dbReference type="EMBL" id="KAK3803141.1"/>
    </source>
</evidence>
<dbReference type="AlphaFoldDB" id="A0AAE1BCU0"/>
<sequence length="103" mass="11576">MPTRVQLEQDAAERARVDYRRETDVIKEKEVTVQNTNRLNEKQRAVHGEFVAAAFNTIVFRERKNNNYLCGHCGQGHGRACGNNICATACVNQAMLFSCLDGC</sequence>
<keyword evidence="2" id="KW-1185">Reference proteome</keyword>
<reference evidence="1" key="1">
    <citation type="journal article" date="2023" name="G3 (Bethesda)">
        <title>A reference genome for the long-term kleptoplast-retaining sea slug Elysia crispata morphotype clarki.</title>
        <authorList>
            <person name="Eastman K.E."/>
            <person name="Pendleton A.L."/>
            <person name="Shaikh M.A."/>
            <person name="Suttiyut T."/>
            <person name="Ogas R."/>
            <person name="Tomko P."/>
            <person name="Gavelis G."/>
            <person name="Widhalm J.R."/>
            <person name="Wisecaver J.H."/>
        </authorList>
    </citation>
    <scope>NUCLEOTIDE SEQUENCE</scope>
    <source>
        <strain evidence="1">ECLA1</strain>
    </source>
</reference>
<accession>A0AAE1BCU0</accession>